<dbReference type="AlphaFoldDB" id="A0A858RFS1"/>
<feature type="region of interest" description="Disordered" evidence="1">
    <location>
        <begin position="1"/>
        <end position="39"/>
    </location>
</feature>
<keyword evidence="3" id="KW-1185">Reference proteome</keyword>
<dbReference type="KEGG" id="luo:HHL09_09235"/>
<accession>A0A858RFS1</accession>
<organism evidence="2 3">
    <name type="scientific">Luteolibacter luteus</name>
    <dbReference type="NCBI Taxonomy" id="2728835"/>
    <lineage>
        <taxon>Bacteria</taxon>
        <taxon>Pseudomonadati</taxon>
        <taxon>Verrucomicrobiota</taxon>
        <taxon>Verrucomicrobiia</taxon>
        <taxon>Verrucomicrobiales</taxon>
        <taxon>Verrucomicrobiaceae</taxon>
        <taxon>Luteolibacter</taxon>
    </lineage>
</organism>
<gene>
    <name evidence="2" type="ORF">HHL09_09235</name>
</gene>
<dbReference type="EMBL" id="CP051774">
    <property type="protein sequence ID" value="QJE95956.1"/>
    <property type="molecule type" value="Genomic_DNA"/>
</dbReference>
<proteinExistence type="predicted"/>
<evidence type="ECO:0000256" key="1">
    <source>
        <dbReference type="SAM" id="MobiDB-lite"/>
    </source>
</evidence>
<sequence>MSEEQSSTPPAPRRRRAAVPKAEDTAPEESGTATIETKAKKTRARGFTFGKGQVVPLVPIAHAKFLKDAGEAEIIDVQS</sequence>
<dbReference type="RefSeq" id="WP_169454269.1">
    <property type="nucleotide sequence ID" value="NZ_CP051774.1"/>
</dbReference>
<dbReference type="Proteomes" id="UP000501812">
    <property type="component" value="Chromosome"/>
</dbReference>
<name>A0A858RFS1_9BACT</name>
<evidence type="ECO:0000313" key="2">
    <source>
        <dbReference type="EMBL" id="QJE95956.1"/>
    </source>
</evidence>
<reference evidence="2 3" key="1">
    <citation type="submission" date="2020-04" db="EMBL/GenBank/DDBJ databases">
        <title>Luteolibacter sp. G-1-1-1 isolated from soil.</title>
        <authorList>
            <person name="Dahal R.H."/>
        </authorList>
    </citation>
    <scope>NUCLEOTIDE SEQUENCE [LARGE SCALE GENOMIC DNA]</scope>
    <source>
        <strain evidence="2 3">G-1-1-1</strain>
    </source>
</reference>
<evidence type="ECO:0000313" key="3">
    <source>
        <dbReference type="Proteomes" id="UP000501812"/>
    </source>
</evidence>
<protein>
    <submittedName>
        <fullName evidence="2">Uncharacterized protein</fullName>
    </submittedName>
</protein>